<dbReference type="Proteomes" id="UP000807504">
    <property type="component" value="Unassembled WGS sequence"/>
</dbReference>
<keyword evidence="3" id="KW-1185">Reference proteome</keyword>
<gene>
    <name evidence="2" type="ORF">HNY73_017933</name>
</gene>
<feature type="compositionally biased region" description="Acidic residues" evidence="1">
    <location>
        <begin position="481"/>
        <end position="496"/>
    </location>
</feature>
<sequence>MFEEILERAVNPSDPTLEDIAIFKVTVTLCQQPELKALIKDCDYHKMIYKKFPYEEQKDWKLVTLKAAEIMSTVCIPEKLRKRVLDSVWQISLEILKWIDYHTKNSYLGIETPDDFCWTPHGKIDHRRTAKTVIKDETIDIKKRYKLACLYCLEDDIRILWGKFRRTTKKAFHNGRDPKLVEQHGLVVYWSYFIQEVPLDHNVFTVHEELTNIFAFRCAALEGNKIATEYFFKKLTFDERKRMIVPCIEYIATGPHTAQQTYIKFSEQDLNDSVYFLFSQLDEEDRTKVFESNALLILKSFLSWPRQRVFMEMVSLTWQYLPEKDFGILLLEILSKDLDGYKDYNYRKLFLEFWDTSPPSYKLFINNETSFGGILLVLLIRYKIPFVVRKKTFRRKVMFINNILKDRTTREKFLADEEKWEFLKFIIQEGIVTRTSMTNFESQFFTSCVEVYSARKKKWDQCFKLIRMILPAEDTGNRESDMDEEEEEEDEDEIEE</sequence>
<organism evidence="2 3">
    <name type="scientific">Argiope bruennichi</name>
    <name type="common">Wasp spider</name>
    <name type="synonym">Aranea bruennichi</name>
    <dbReference type="NCBI Taxonomy" id="94029"/>
    <lineage>
        <taxon>Eukaryota</taxon>
        <taxon>Metazoa</taxon>
        <taxon>Ecdysozoa</taxon>
        <taxon>Arthropoda</taxon>
        <taxon>Chelicerata</taxon>
        <taxon>Arachnida</taxon>
        <taxon>Araneae</taxon>
        <taxon>Araneomorphae</taxon>
        <taxon>Entelegynae</taxon>
        <taxon>Araneoidea</taxon>
        <taxon>Araneidae</taxon>
        <taxon>Argiope</taxon>
    </lineage>
</organism>
<proteinExistence type="predicted"/>
<reference evidence="2" key="2">
    <citation type="submission" date="2020-06" db="EMBL/GenBank/DDBJ databases">
        <authorList>
            <person name="Sheffer M."/>
        </authorList>
    </citation>
    <scope>NUCLEOTIDE SEQUENCE</scope>
</reference>
<evidence type="ECO:0000313" key="3">
    <source>
        <dbReference type="Proteomes" id="UP000807504"/>
    </source>
</evidence>
<dbReference type="AlphaFoldDB" id="A0A8T0EEI6"/>
<accession>A0A8T0EEI6</accession>
<dbReference type="OrthoDB" id="6420529at2759"/>
<name>A0A8T0EEI6_ARGBR</name>
<dbReference type="EMBL" id="JABXBU010002228">
    <property type="protein sequence ID" value="KAF8770395.1"/>
    <property type="molecule type" value="Genomic_DNA"/>
</dbReference>
<comment type="caution">
    <text evidence="2">The sequence shown here is derived from an EMBL/GenBank/DDBJ whole genome shotgun (WGS) entry which is preliminary data.</text>
</comment>
<protein>
    <submittedName>
        <fullName evidence="2">Uncharacterized protein</fullName>
    </submittedName>
</protein>
<feature type="region of interest" description="Disordered" evidence="1">
    <location>
        <begin position="474"/>
        <end position="496"/>
    </location>
</feature>
<reference evidence="2" key="1">
    <citation type="journal article" date="2020" name="bioRxiv">
        <title>Chromosome-level reference genome of the European wasp spider Argiope bruennichi: a resource for studies on range expansion and evolutionary adaptation.</title>
        <authorList>
            <person name="Sheffer M.M."/>
            <person name="Hoppe A."/>
            <person name="Krehenwinkel H."/>
            <person name="Uhl G."/>
            <person name="Kuss A.W."/>
            <person name="Jensen L."/>
            <person name="Jensen C."/>
            <person name="Gillespie R.G."/>
            <person name="Hoff K.J."/>
            <person name="Prost S."/>
        </authorList>
    </citation>
    <scope>NUCLEOTIDE SEQUENCE</scope>
</reference>
<evidence type="ECO:0000313" key="2">
    <source>
        <dbReference type="EMBL" id="KAF8770395.1"/>
    </source>
</evidence>
<dbReference type="OMA" id="NEICICN"/>
<evidence type="ECO:0000256" key="1">
    <source>
        <dbReference type="SAM" id="MobiDB-lite"/>
    </source>
</evidence>